<feature type="domain" description="DUF7330" evidence="1">
    <location>
        <begin position="14"/>
        <end position="112"/>
    </location>
</feature>
<name>A0ABY8ETN2_MALFU</name>
<organism evidence="2 3">
    <name type="scientific">Malassezia furfur</name>
    <name type="common">Pityriasis versicolor infection agent</name>
    <name type="synonym">Pityrosporum furfur</name>
    <dbReference type="NCBI Taxonomy" id="55194"/>
    <lineage>
        <taxon>Eukaryota</taxon>
        <taxon>Fungi</taxon>
        <taxon>Dikarya</taxon>
        <taxon>Basidiomycota</taxon>
        <taxon>Ustilaginomycotina</taxon>
        <taxon>Malasseziomycetes</taxon>
        <taxon>Malasseziales</taxon>
        <taxon>Malasseziaceae</taxon>
        <taxon>Malassezia</taxon>
    </lineage>
</organism>
<accession>A0ABY8ETN2</accession>
<evidence type="ECO:0000313" key="2">
    <source>
        <dbReference type="EMBL" id="WFD48912.1"/>
    </source>
</evidence>
<dbReference type="InterPro" id="IPR055754">
    <property type="entry name" value="DUF7330"/>
</dbReference>
<gene>
    <name evidence="2" type="ORF">GLX27_003585</name>
</gene>
<dbReference type="EMBL" id="CP046236">
    <property type="protein sequence ID" value="WFD48912.1"/>
    <property type="molecule type" value="Genomic_DNA"/>
</dbReference>
<evidence type="ECO:0000259" key="1">
    <source>
        <dbReference type="Pfam" id="PF24016"/>
    </source>
</evidence>
<keyword evidence="3" id="KW-1185">Reference proteome</keyword>
<dbReference type="Pfam" id="PF24016">
    <property type="entry name" value="DUF7330"/>
    <property type="match status" value="1"/>
</dbReference>
<protein>
    <recommendedName>
        <fullName evidence="1">DUF7330 domain-containing protein</fullName>
    </recommendedName>
</protein>
<reference evidence="2 3" key="1">
    <citation type="journal article" date="2020" name="Elife">
        <title>Loss of centromere function drives karyotype evolution in closely related Malassezia species.</title>
        <authorList>
            <person name="Sankaranarayanan S.R."/>
            <person name="Ianiri G."/>
            <person name="Coelho M.A."/>
            <person name="Reza M.H."/>
            <person name="Thimmappa B.C."/>
            <person name="Ganguly P."/>
            <person name="Vadnala R.N."/>
            <person name="Sun S."/>
            <person name="Siddharthan R."/>
            <person name="Tellgren-Roth C."/>
            <person name="Dawson T.L."/>
            <person name="Heitman J."/>
            <person name="Sanyal K."/>
        </authorList>
    </citation>
    <scope>NUCLEOTIDE SEQUENCE [LARGE SCALE GENOMIC DNA]</scope>
    <source>
        <strain evidence="2">CBS14141</strain>
    </source>
</reference>
<dbReference type="Proteomes" id="UP000818624">
    <property type="component" value="Chromosome 3"/>
</dbReference>
<proteinExistence type="predicted"/>
<sequence length="123" mass="13280">MCHSTSGAARCTSAASRQQAMVRCATHPVTVAIPRSFNGMLSWRVETGTFHMSPEVSSHAKRLDAEQNKRHGTIKLVADPDLPAWMTGNGKRGDVLELSTKTGRLVVYMTGEKKMAAHGCVVA</sequence>
<evidence type="ECO:0000313" key="3">
    <source>
        <dbReference type="Proteomes" id="UP000818624"/>
    </source>
</evidence>